<evidence type="ECO:0000313" key="7">
    <source>
        <dbReference type="EMBL" id="GIH13669.1"/>
    </source>
</evidence>
<evidence type="ECO:0000256" key="1">
    <source>
        <dbReference type="ARBA" id="ARBA00022490"/>
    </source>
</evidence>
<dbReference type="HAMAP" id="MF_01077">
    <property type="entry name" value="RimP"/>
    <property type="match status" value="1"/>
</dbReference>
<feature type="region of interest" description="Disordered" evidence="4">
    <location>
        <begin position="211"/>
        <end position="244"/>
    </location>
</feature>
<dbReference type="InterPro" id="IPR035956">
    <property type="entry name" value="RimP_N_sf"/>
</dbReference>
<dbReference type="Pfam" id="PF17384">
    <property type="entry name" value="DUF150_C"/>
    <property type="match status" value="1"/>
</dbReference>
<dbReference type="GO" id="GO:0005829">
    <property type="term" value="C:cytosol"/>
    <property type="evidence" value="ECO:0007669"/>
    <property type="project" value="TreeGrafter"/>
</dbReference>
<feature type="domain" description="Ribosome maturation factor RimP N-terminal" evidence="5">
    <location>
        <begin position="71"/>
        <end position="147"/>
    </location>
</feature>
<organism evidence="7 8">
    <name type="scientific">Rugosimonospora africana</name>
    <dbReference type="NCBI Taxonomy" id="556532"/>
    <lineage>
        <taxon>Bacteria</taxon>
        <taxon>Bacillati</taxon>
        <taxon>Actinomycetota</taxon>
        <taxon>Actinomycetes</taxon>
        <taxon>Micromonosporales</taxon>
        <taxon>Micromonosporaceae</taxon>
        <taxon>Rugosimonospora</taxon>
    </lineage>
</organism>
<dbReference type="InterPro" id="IPR003728">
    <property type="entry name" value="Ribosome_maturation_RimP"/>
</dbReference>
<evidence type="ECO:0000256" key="4">
    <source>
        <dbReference type="SAM" id="MobiDB-lite"/>
    </source>
</evidence>
<accession>A0A8J3QNY9</accession>
<dbReference type="Proteomes" id="UP000642748">
    <property type="component" value="Unassembled WGS sequence"/>
</dbReference>
<comment type="function">
    <text evidence="3">Required for maturation of 30S ribosomal subunits.</text>
</comment>
<keyword evidence="2 3" id="KW-0690">Ribosome biogenesis</keyword>
<comment type="caution">
    <text evidence="7">The sequence shown here is derived from an EMBL/GenBank/DDBJ whole genome shotgun (WGS) entry which is preliminary data.</text>
</comment>
<dbReference type="RefSeq" id="WP_203917332.1">
    <property type="nucleotide sequence ID" value="NZ_BONZ01000015.1"/>
</dbReference>
<reference evidence="7" key="1">
    <citation type="submission" date="2021-01" db="EMBL/GenBank/DDBJ databases">
        <title>Whole genome shotgun sequence of Rugosimonospora africana NBRC 104875.</title>
        <authorList>
            <person name="Komaki H."/>
            <person name="Tamura T."/>
        </authorList>
    </citation>
    <scope>NUCLEOTIDE SEQUENCE</scope>
    <source>
        <strain evidence="7">NBRC 104875</strain>
    </source>
</reference>
<sequence length="244" mass="26109">MVQRNRASGRSGGRAPGERGRNRLAAEASSPRDLPGASGRGSRPADSAGRTATRPGGSELAAHRARLRTVIGPVVESAGYDLEELTVSRAGRRHLLRIIVDGDGGVSLDEVADLSRDISAALDSAEETGGAFTAGEYVLEVSSPGVDRPLTLPRHWRRNIGRLVAVKAGDRQLTGRVTAADDERVTVDVDGRKQDFGYGELGPGRVQIEFGRLDDIGDDGVDDEPDDPNDELADFDEEREEDEE</sequence>
<dbReference type="GO" id="GO:0006412">
    <property type="term" value="P:translation"/>
    <property type="evidence" value="ECO:0007669"/>
    <property type="project" value="TreeGrafter"/>
</dbReference>
<evidence type="ECO:0000259" key="5">
    <source>
        <dbReference type="Pfam" id="PF02576"/>
    </source>
</evidence>
<evidence type="ECO:0000256" key="2">
    <source>
        <dbReference type="ARBA" id="ARBA00022517"/>
    </source>
</evidence>
<evidence type="ECO:0000313" key="8">
    <source>
        <dbReference type="Proteomes" id="UP000642748"/>
    </source>
</evidence>
<dbReference type="InterPro" id="IPR028998">
    <property type="entry name" value="RimP_C"/>
</dbReference>
<dbReference type="InterPro" id="IPR028989">
    <property type="entry name" value="RimP_N"/>
</dbReference>
<feature type="domain" description="Ribosome maturation factor RimP C-terminal" evidence="6">
    <location>
        <begin position="150"/>
        <end position="210"/>
    </location>
</feature>
<dbReference type="SUPFAM" id="SSF74942">
    <property type="entry name" value="YhbC-like, C-terminal domain"/>
    <property type="match status" value="1"/>
</dbReference>
<comment type="subcellular location">
    <subcellularLocation>
        <location evidence="3">Cytoplasm</location>
    </subcellularLocation>
</comment>
<dbReference type="EMBL" id="BONZ01000015">
    <property type="protein sequence ID" value="GIH13669.1"/>
    <property type="molecule type" value="Genomic_DNA"/>
</dbReference>
<proteinExistence type="inferred from homology"/>
<dbReference type="PANTHER" id="PTHR33867:SF1">
    <property type="entry name" value="RIBOSOME MATURATION FACTOR RIMP"/>
    <property type="match status" value="1"/>
</dbReference>
<dbReference type="PANTHER" id="PTHR33867">
    <property type="entry name" value="RIBOSOME MATURATION FACTOR RIMP"/>
    <property type="match status" value="1"/>
</dbReference>
<dbReference type="InterPro" id="IPR036847">
    <property type="entry name" value="RimP_C_sf"/>
</dbReference>
<feature type="region of interest" description="Disordered" evidence="4">
    <location>
        <begin position="1"/>
        <end position="61"/>
    </location>
</feature>
<gene>
    <name evidence="3" type="primary">rimP</name>
    <name evidence="7" type="ORF">Raf01_18410</name>
</gene>
<protein>
    <recommendedName>
        <fullName evidence="3">Ribosome maturation factor RimP</fullName>
    </recommendedName>
</protein>
<dbReference type="CDD" id="cd01734">
    <property type="entry name" value="YlxS_C"/>
    <property type="match status" value="1"/>
</dbReference>
<comment type="similarity">
    <text evidence="3">Belongs to the RimP family.</text>
</comment>
<dbReference type="Pfam" id="PF02576">
    <property type="entry name" value="RimP_N"/>
    <property type="match status" value="1"/>
</dbReference>
<dbReference type="GO" id="GO:0000028">
    <property type="term" value="P:ribosomal small subunit assembly"/>
    <property type="evidence" value="ECO:0007669"/>
    <property type="project" value="TreeGrafter"/>
</dbReference>
<dbReference type="Gene3D" id="3.30.300.70">
    <property type="entry name" value="RimP-like superfamily, N-terminal"/>
    <property type="match status" value="1"/>
</dbReference>
<keyword evidence="8" id="KW-1185">Reference proteome</keyword>
<feature type="compositionally biased region" description="Acidic residues" evidence="4">
    <location>
        <begin position="216"/>
        <end position="244"/>
    </location>
</feature>
<evidence type="ECO:0000256" key="3">
    <source>
        <dbReference type="HAMAP-Rule" id="MF_01077"/>
    </source>
</evidence>
<dbReference type="NCBIfam" id="NF000930">
    <property type="entry name" value="PRK00092.2-2"/>
    <property type="match status" value="1"/>
</dbReference>
<name>A0A8J3QNY9_9ACTN</name>
<dbReference type="SUPFAM" id="SSF75420">
    <property type="entry name" value="YhbC-like, N-terminal domain"/>
    <property type="match status" value="1"/>
</dbReference>
<evidence type="ECO:0000259" key="6">
    <source>
        <dbReference type="Pfam" id="PF17384"/>
    </source>
</evidence>
<dbReference type="AlphaFoldDB" id="A0A8J3QNY9"/>
<keyword evidence="1 3" id="KW-0963">Cytoplasm</keyword>